<evidence type="ECO:0000313" key="2">
    <source>
        <dbReference type="Proteomes" id="UP000595374"/>
    </source>
</evidence>
<dbReference type="SUPFAM" id="SSF53756">
    <property type="entry name" value="UDP-Glycosyltransferase/glycogen phosphorylase"/>
    <property type="match status" value="1"/>
</dbReference>
<evidence type="ECO:0000313" key="1">
    <source>
        <dbReference type="EMBL" id="QQB14432.1"/>
    </source>
</evidence>
<dbReference type="AlphaFoldDB" id="A0A7T3ZZ92"/>
<dbReference type="EMBL" id="CP065989">
    <property type="protein sequence ID" value="QQB14432.1"/>
    <property type="molecule type" value="Genomic_DNA"/>
</dbReference>
<sequence>MTNLPRRLSSGIAGGTRLARSAFRVGSRIVQGRWAESRLPRDFAPQDTDRFVVCAYFASDMTSAYQLEQWLWSFEQCAARLREAGHGTEPLAIFVRDAQVAVHIAGLTSLPVRFSRLTKGLDRFMTDPELRVVFYVNQATGNFQALRFPRPAHVHLSHGESEKVSMISNQLKAYDYVFTAGPAARERIRRALIGMPEDRMIDVGRPPLDRPRTTPAAWTDFADTAPAGPTVFWAPTWEGDSAAMAYGTLPDTGVIVAESLLAAGYRVIFRPHPRTGVLESEFARALAEVESRLTAHPRGFVDRTRTVGWQFDVADAALAEMSSVAFDWLSTRKPLVMVEPGGRGAEVLDGGLFDRTPTLSRDDPAAVAETLAHAQADPALSAHYLGATEAGQQLARLLAATEQVIAARTEELSTRA</sequence>
<dbReference type="GO" id="GO:0047355">
    <property type="term" value="F:CDP-glycerol glycerophosphotransferase activity"/>
    <property type="evidence" value="ECO:0007669"/>
    <property type="project" value="InterPro"/>
</dbReference>
<name>A0A7T3ZZ92_9MICO</name>
<proteinExistence type="predicted"/>
<organism evidence="1 2">
    <name type="scientific">Brevibacterium casei</name>
    <dbReference type="NCBI Taxonomy" id="33889"/>
    <lineage>
        <taxon>Bacteria</taxon>
        <taxon>Bacillati</taxon>
        <taxon>Actinomycetota</taxon>
        <taxon>Actinomycetes</taxon>
        <taxon>Micrococcales</taxon>
        <taxon>Brevibacteriaceae</taxon>
        <taxon>Brevibacterium</taxon>
    </lineage>
</organism>
<dbReference type="GO" id="GO:0016020">
    <property type="term" value="C:membrane"/>
    <property type="evidence" value="ECO:0007669"/>
    <property type="project" value="InterPro"/>
</dbReference>
<dbReference type="Proteomes" id="UP000595374">
    <property type="component" value="Chromosome"/>
</dbReference>
<protein>
    <submittedName>
        <fullName evidence="1">CDP-glycerol glycerophosphotransferase family protein</fullName>
    </submittedName>
</protein>
<reference evidence="1 2" key="1">
    <citation type="submission" date="2020-12" db="EMBL/GenBank/DDBJ databases">
        <title>FDA dAtabase for Regulatory Grade micrObial Sequences (FDA-ARGOS): Supporting development and validation of Infectious Disease Dx tests.</title>
        <authorList>
            <person name="Sproer C."/>
            <person name="Gronow S."/>
            <person name="Severitt S."/>
            <person name="Schroder I."/>
            <person name="Tallon L."/>
            <person name="Sadzewicz L."/>
            <person name="Zhao X."/>
            <person name="Boylan J."/>
            <person name="Ott S."/>
            <person name="Bowen H."/>
            <person name="Vavikolanu K."/>
            <person name="Mehta A."/>
            <person name="Aluvathingal J."/>
            <person name="Nadendla S."/>
            <person name="Lowell S."/>
            <person name="Myers T."/>
            <person name="Yan Y."/>
            <person name="Sichtig H."/>
        </authorList>
    </citation>
    <scope>NUCLEOTIDE SEQUENCE [LARGE SCALE GENOMIC DNA]</scope>
    <source>
        <strain evidence="1 2">FDAARGOS_990</strain>
    </source>
</reference>
<dbReference type="RefSeq" id="WP_198499499.1">
    <property type="nucleotide sequence ID" value="NZ_CP065989.1"/>
</dbReference>
<dbReference type="InterPro" id="IPR043148">
    <property type="entry name" value="TagF_C"/>
</dbReference>
<accession>A0A7T3ZZ92</accession>
<dbReference type="Gene3D" id="3.40.50.12580">
    <property type="match status" value="1"/>
</dbReference>
<dbReference type="InterPro" id="IPR007554">
    <property type="entry name" value="Glycerophosphate_synth"/>
</dbReference>
<dbReference type="Pfam" id="PF04464">
    <property type="entry name" value="Glyphos_transf"/>
    <property type="match status" value="1"/>
</dbReference>
<gene>
    <name evidence="1" type="ORF">I6H47_17150</name>
</gene>
<keyword evidence="1" id="KW-0808">Transferase</keyword>